<evidence type="ECO:0000256" key="7">
    <source>
        <dbReference type="ARBA" id="ARBA00023239"/>
    </source>
</evidence>
<feature type="active site" description="Proton acceptor" evidence="9">
    <location>
        <position position="49"/>
    </location>
</feature>
<dbReference type="GO" id="GO:0004834">
    <property type="term" value="F:tryptophan synthase activity"/>
    <property type="evidence" value="ECO:0007669"/>
    <property type="project" value="UniProtKB-UniRule"/>
</dbReference>
<dbReference type="PANTHER" id="PTHR43406">
    <property type="entry name" value="TRYPTOPHAN SYNTHASE, ALPHA CHAIN"/>
    <property type="match status" value="1"/>
</dbReference>
<evidence type="ECO:0000256" key="2">
    <source>
        <dbReference type="ARBA" id="ARBA00004733"/>
    </source>
</evidence>
<evidence type="ECO:0000256" key="6">
    <source>
        <dbReference type="ARBA" id="ARBA00023141"/>
    </source>
</evidence>
<evidence type="ECO:0000256" key="3">
    <source>
        <dbReference type="ARBA" id="ARBA00011270"/>
    </source>
</evidence>
<dbReference type="HAMAP" id="MF_00131">
    <property type="entry name" value="Trp_synth_alpha"/>
    <property type="match status" value="1"/>
</dbReference>
<evidence type="ECO:0000256" key="1">
    <source>
        <dbReference type="ARBA" id="ARBA00003365"/>
    </source>
</evidence>
<evidence type="ECO:0000256" key="4">
    <source>
        <dbReference type="ARBA" id="ARBA00022605"/>
    </source>
</evidence>
<dbReference type="NCBIfam" id="TIGR00262">
    <property type="entry name" value="trpA"/>
    <property type="match status" value="1"/>
</dbReference>
<feature type="active site" description="Proton acceptor" evidence="9">
    <location>
        <position position="60"/>
    </location>
</feature>
<comment type="subunit">
    <text evidence="3 9">Tetramer of two alpha and two beta chains.</text>
</comment>
<dbReference type="InterPro" id="IPR011060">
    <property type="entry name" value="RibuloseP-bd_barrel"/>
</dbReference>
<dbReference type="SUPFAM" id="SSF51366">
    <property type="entry name" value="Ribulose-phoshate binding barrel"/>
    <property type="match status" value="1"/>
</dbReference>
<comment type="similarity">
    <text evidence="9 10">Belongs to the TrpA family.</text>
</comment>
<comment type="caution">
    <text evidence="11">The sequence shown here is derived from an EMBL/GenBank/DDBJ whole genome shotgun (WGS) entry which is preliminary data.</text>
</comment>
<gene>
    <name evidence="9" type="primary">trpA</name>
    <name evidence="11" type="ORF">COW36_22090</name>
</gene>
<name>A0A2M7FYP2_9BACT</name>
<dbReference type="Pfam" id="PF00290">
    <property type="entry name" value="Trp_syntA"/>
    <property type="match status" value="1"/>
</dbReference>
<evidence type="ECO:0000256" key="5">
    <source>
        <dbReference type="ARBA" id="ARBA00022822"/>
    </source>
</evidence>
<protein>
    <recommendedName>
        <fullName evidence="9">Tryptophan synthase alpha chain</fullName>
        <ecNumber evidence="9">4.2.1.20</ecNumber>
    </recommendedName>
</protein>
<dbReference type="CDD" id="cd04724">
    <property type="entry name" value="Tryptophan_synthase_alpha"/>
    <property type="match status" value="1"/>
</dbReference>
<evidence type="ECO:0000256" key="9">
    <source>
        <dbReference type="HAMAP-Rule" id="MF_00131"/>
    </source>
</evidence>
<dbReference type="InterPro" id="IPR018204">
    <property type="entry name" value="Trp_synthase_alpha_AS"/>
</dbReference>
<sequence>MKTIHQTLMACRAEGRSALIPYLTAGVPDLKTSARLLHALAKSGADLIELGVPFSDPVADGPVIQKASEKALAQGVNLSQILDLVAQVRSEGLDTPLILFSYYNPIYHLGLENFVKRAQEAGVSGTLIVDLLPETAGRYLHALEGSALETVFLAAPTTAPERLAAIDQASSACIYYVSRTGVTGTREQVHTDLPATLATLKNQVKNPIIVGFGISKPEHVATLKGAAEGIVVGSALMAALDTAKGPDQAVEIASALIRSLKHPLEEN</sequence>
<comment type="catalytic activity">
    <reaction evidence="8 9">
        <text>(1S,2R)-1-C-(indol-3-yl)glycerol 3-phosphate + L-serine = D-glyceraldehyde 3-phosphate + L-tryptophan + H2O</text>
        <dbReference type="Rhea" id="RHEA:10532"/>
        <dbReference type="ChEBI" id="CHEBI:15377"/>
        <dbReference type="ChEBI" id="CHEBI:33384"/>
        <dbReference type="ChEBI" id="CHEBI:57912"/>
        <dbReference type="ChEBI" id="CHEBI:58866"/>
        <dbReference type="ChEBI" id="CHEBI:59776"/>
        <dbReference type="EC" id="4.2.1.20"/>
    </reaction>
</comment>
<keyword evidence="6 9" id="KW-0057">Aromatic amino acid biosynthesis</keyword>
<dbReference type="EMBL" id="PFFQ01000061">
    <property type="protein sequence ID" value="PIW14309.1"/>
    <property type="molecule type" value="Genomic_DNA"/>
</dbReference>
<dbReference type="UniPathway" id="UPA00035">
    <property type="reaction ID" value="UER00044"/>
</dbReference>
<evidence type="ECO:0000313" key="12">
    <source>
        <dbReference type="Proteomes" id="UP000231019"/>
    </source>
</evidence>
<dbReference type="FunFam" id="3.20.20.70:FF:000037">
    <property type="entry name" value="Tryptophan synthase alpha chain"/>
    <property type="match status" value="1"/>
</dbReference>
<dbReference type="Gene3D" id="3.20.20.70">
    <property type="entry name" value="Aldolase class I"/>
    <property type="match status" value="1"/>
</dbReference>
<comment type="function">
    <text evidence="1 9">The alpha subunit is responsible for the aldol cleavage of indoleglycerol phosphate to indole and glyceraldehyde 3-phosphate.</text>
</comment>
<evidence type="ECO:0000256" key="8">
    <source>
        <dbReference type="ARBA" id="ARBA00049047"/>
    </source>
</evidence>
<keyword evidence="7 9" id="KW-0456">Lyase</keyword>
<evidence type="ECO:0000256" key="10">
    <source>
        <dbReference type="RuleBase" id="RU003662"/>
    </source>
</evidence>
<keyword evidence="4 9" id="KW-0028">Amino-acid biosynthesis</keyword>
<comment type="pathway">
    <text evidence="2 9">Amino-acid biosynthesis; L-tryptophan biosynthesis; L-tryptophan from chorismate: step 5/5.</text>
</comment>
<accession>A0A2M7FYP2</accession>
<dbReference type="PANTHER" id="PTHR43406:SF1">
    <property type="entry name" value="TRYPTOPHAN SYNTHASE ALPHA CHAIN, CHLOROPLASTIC"/>
    <property type="match status" value="1"/>
</dbReference>
<proteinExistence type="inferred from homology"/>
<dbReference type="InterPro" id="IPR013785">
    <property type="entry name" value="Aldolase_TIM"/>
</dbReference>
<evidence type="ECO:0000313" key="11">
    <source>
        <dbReference type="EMBL" id="PIW14309.1"/>
    </source>
</evidence>
<dbReference type="AlphaFoldDB" id="A0A2M7FYP2"/>
<reference evidence="11 12" key="1">
    <citation type="submission" date="2017-09" db="EMBL/GenBank/DDBJ databases">
        <title>Depth-based differentiation of microbial function through sediment-hosted aquifers and enrichment of novel symbionts in the deep terrestrial subsurface.</title>
        <authorList>
            <person name="Probst A.J."/>
            <person name="Ladd B."/>
            <person name="Jarett J.K."/>
            <person name="Geller-Mcgrath D.E."/>
            <person name="Sieber C.M."/>
            <person name="Emerson J.B."/>
            <person name="Anantharaman K."/>
            <person name="Thomas B.C."/>
            <person name="Malmstrom R."/>
            <person name="Stieglmeier M."/>
            <person name="Klingl A."/>
            <person name="Woyke T."/>
            <person name="Ryan C.M."/>
            <person name="Banfield J.F."/>
        </authorList>
    </citation>
    <scope>NUCLEOTIDE SEQUENCE [LARGE SCALE GENOMIC DNA]</scope>
    <source>
        <strain evidence="11">CG17_big_fil_post_rev_8_21_14_2_50_48_46</strain>
    </source>
</reference>
<dbReference type="InterPro" id="IPR002028">
    <property type="entry name" value="Trp_synthase_suA"/>
</dbReference>
<dbReference type="EC" id="4.2.1.20" evidence="9"/>
<keyword evidence="5 9" id="KW-0822">Tryptophan biosynthesis</keyword>
<organism evidence="11 12">
    <name type="scientific">bacterium (Candidatus Blackallbacteria) CG17_big_fil_post_rev_8_21_14_2_50_48_46</name>
    <dbReference type="NCBI Taxonomy" id="2014261"/>
    <lineage>
        <taxon>Bacteria</taxon>
        <taxon>Candidatus Blackallbacteria</taxon>
    </lineage>
</organism>
<dbReference type="PROSITE" id="PS00167">
    <property type="entry name" value="TRP_SYNTHASE_ALPHA"/>
    <property type="match status" value="1"/>
</dbReference>
<dbReference type="Proteomes" id="UP000231019">
    <property type="component" value="Unassembled WGS sequence"/>
</dbReference>
<dbReference type="GO" id="GO:0005829">
    <property type="term" value="C:cytosol"/>
    <property type="evidence" value="ECO:0007669"/>
    <property type="project" value="TreeGrafter"/>
</dbReference>